<sequence>MSLNTLTQFLATQPEGTLESIASQYNTSLREVISHLPGAVIVPGSHFDNIWSQAGEWGTVTLLVHTEDVILEFSGVLPSGFHRHGYFNLRGKQGVSGHIRADNCHHIAFVERRFMGMDTASILFLNSTGNAMFKIFIGRDEHKQLLTAQLNAFRTLAQALNA</sequence>
<dbReference type="RefSeq" id="WP_110028033.1">
    <property type="nucleotide sequence ID" value="NZ_QGTS01000021.1"/>
</dbReference>
<reference evidence="1 2" key="1">
    <citation type="submission" date="2018-05" db="EMBL/GenBank/DDBJ databases">
        <title>Genomic Encyclopedia of Type Strains, Phase IV (KMG-IV): sequencing the most valuable type-strain genomes for metagenomic binning, comparative biology and taxonomic classification.</title>
        <authorList>
            <person name="Goeker M."/>
        </authorList>
    </citation>
    <scope>NUCLEOTIDE SEQUENCE [LARGE SCALE GENOMIC DNA]</scope>
    <source>
        <strain evidence="1 2">DSM 19579</strain>
    </source>
</reference>
<name>A0A317PP48_9ENTR</name>
<dbReference type="AlphaFoldDB" id="A0A317PP48"/>
<dbReference type="SUPFAM" id="SSF144064">
    <property type="entry name" value="Heme iron utilization protein-like"/>
    <property type="match status" value="1"/>
</dbReference>
<dbReference type="Proteomes" id="UP000246744">
    <property type="component" value="Unassembled WGS sequence"/>
</dbReference>
<dbReference type="CDD" id="cd16829">
    <property type="entry name" value="ChuX_HutX-like"/>
    <property type="match status" value="1"/>
</dbReference>
<dbReference type="Pfam" id="PF06228">
    <property type="entry name" value="ChuX_HutX"/>
    <property type="match status" value="1"/>
</dbReference>
<dbReference type="InterPro" id="IPR010413">
    <property type="entry name" value="HutX-like"/>
</dbReference>
<keyword evidence="2" id="KW-1185">Reference proteome</keyword>
<dbReference type="InterPro" id="IPR053733">
    <property type="entry name" value="Heme_Transport_Util_sf"/>
</dbReference>
<dbReference type="PIRSF" id="PIRSF030840">
    <property type="entry name" value="DUF1008"/>
    <property type="match status" value="1"/>
</dbReference>
<evidence type="ECO:0000313" key="2">
    <source>
        <dbReference type="Proteomes" id="UP000246744"/>
    </source>
</evidence>
<dbReference type="Gene3D" id="3.40.1570.10">
    <property type="entry name" value="HemS/ChuS/ChuX like domains"/>
    <property type="match status" value="1"/>
</dbReference>
<organism evidence="1 2">
    <name type="scientific">Mangrovibacter plantisponsor</name>
    <dbReference type="NCBI Taxonomy" id="451513"/>
    <lineage>
        <taxon>Bacteria</taxon>
        <taxon>Pseudomonadati</taxon>
        <taxon>Pseudomonadota</taxon>
        <taxon>Gammaproteobacteria</taxon>
        <taxon>Enterobacterales</taxon>
        <taxon>Enterobacteriaceae</taxon>
        <taxon>Mangrovibacter</taxon>
    </lineage>
</organism>
<gene>
    <name evidence="1" type="ORF">DES37_12135</name>
</gene>
<dbReference type="OrthoDB" id="8781266at2"/>
<comment type="caution">
    <text evidence="1">The sequence shown here is derived from an EMBL/GenBank/DDBJ whole genome shotgun (WGS) entry which is preliminary data.</text>
</comment>
<proteinExistence type="predicted"/>
<evidence type="ECO:0000313" key="1">
    <source>
        <dbReference type="EMBL" id="PWW01300.1"/>
    </source>
</evidence>
<accession>A0A317PP48</accession>
<dbReference type="NCBIfam" id="TIGR04108">
    <property type="entry name" value="HutX"/>
    <property type="match status" value="1"/>
</dbReference>
<dbReference type="EMBL" id="QGTS01000021">
    <property type="protein sequence ID" value="PWW01300.1"/>
    <property type="molecule type" value="Genomic_DNA"/>
</dbReference>
<protein>
    <submittedName>
        <fullName evidence="1">Heme utilization protein HuvX</fullName>
    </submittedName>
</protein>